<feature type="compositionally biased region" description="Basic residues" evidence="1">
    <location>
        <begin position="43"/>
        <end position="58"/>
    </location>
</feature>
<dbReference type="AlphaFoldDB" id="A0AAX6G4J6"/>
<evidence type="ECO:0000313" key="2">
    <source>
        <dbReference type="EMBL" id="KAJ6823664.1"/>
    </source>
</evidence>
<feature type="region of interest" description="Disordered" evidence="1">
    <location>
        <begin position="43"/>
        <end position="73"/>
    </location>
</feature>
<comment type="caution">
    <text evidence="2">The sequence shown here is derived from an EMBL/GenBank/DDBJ whole genome shotgun (WGS) entry which is preliminary data.</text>
</comment>
<evidence type="ECO:0000256" key="1">
    <source>
        <dbReference type="SAM" id="MobiDB-lite"/>
    </source>
</evidence>
<organism evidence="2 3">
    <name type="scientific">Iris pallida</name>
    <name type="common">Sweet iris</name>
    <dbReference type="NCBI Taxonomy" id="29817"/>
    <lineage>
        <taxon>Eukaryota</taxon>
        <taxon>Viridiplantae</taxon>
        <taxon>Streptophyta</taxon>
        <taxon>Embryophyta</taxon>
        <taxon>Tracheophyta</taxon>
        <taxon>Spermatophyta</taxon>
        <taxon>Magnoliopsida</taxon>
        <taxon>Liliopsida</taxon>
        <taxon>Asparagales</taxon>
        <taxon>Iridaceae</taxon>
        <taxon>Iridoideae</taxon>
        <taxon>Irideae</taxon>
        <taxon>Iris</taxon>
    </lineage>
</organism>
<gene>
    <name evidence="2" type="ORF">M6B38_127360</name>
</gene>
<reference evidence="2" key="2">
    <citation type="submission" date="2023-04" db="EMBL/GenBank/DDBJ databases">
        <authorList>
            <person name="Bruccoleri R.E."/>
            <person name="Oakeley E.J."/>
            <person name="Faust A.-M."/>
            <person name="Dessus-Babus S."/>
            <person name="Altorfer M."/>
            <person name="Burckhardt D."/>
            <person name="Oertli M."/>
            <person name="Naumann U."/>
            <person name="Petersen F."/>
            <person name="Wong J."/>
        </authorList>
    </citation>
    <scope>NUCLEOTIDE SEQUENCE</scope>
    <source>
        <strain evidence="2">GSM-AAB239-AS_SAM_17_03QT</strain>
        <tissue evidence="2">Leaf</tissue>
    </source>
</reference>
<evidence type="ECO:0000313" key="3">
    <source>
        <dbReference type="Proteomes" id="UP001140949"/>
    </source>
</evidence>
<keyword evidence="2" id="KW-0675">Receptor</keyword>
<protein>
    <submittedName>
        <fullName evidence="2">LRR receptor-like serine/threonine-protein kinaseisoform X2</fullName>
    </submittedName>
</protein>
<dbReference type="Proteomes" id="UP001140949">
    <property type="component" value="Unassembled WGS sequence"/>
</dbReference>
<reference evidence="2" key="1">
    <citation type="journal article" date="2023" name="GigaByte">
        <title>Genome assembly of the bearded iris, Iris pallida Lam.</title>
        <authorList>
            <person name="Bruccoleri R.E."/>
            <person name="Oakeley E.J."/>
            <person name="Faust A.M.E."/>
            <person name="Altorfer M."/>
            <person name="Dessus-Babus S."/>
            <person name="Burckhardt D."/>
            <person name="Oertli M."/>
            <person name="Naumann U."/>
            <person name="Petersen F."/>
            <person name="Wong J."/>
        </authorList>
    </citation>
    <scope>NUCLEOTIDE SEQUENCE</scope>
    <source>
        <strain evidence="2">GSM-AAB239-AS_SAM_17_03QT</strain>
    </source>
</reference>
<accession>A0AAX6G4J6</accession>
<keyword evidence="2" id="KW-0808">Transferase</keyword>
<name>A0AAX6G4J6_IRIPA</name>
<sequence length="73" mass="8087">MELQRPISSDLAAGGVAELVEGGGGRISRREAMPDLMSWTRKLHSRPTRPRPPLRHTQPHATVLPDSNIHRST</sequence>
<proteinExistence type="predicted"/>
<keyword evidence="2" id="KW-0418">Kinase</keyword>
<dbReference type="EMBL" id="JANAVB010022599">
    <property type="protein sequence ID" value="KAJ6823664.1"/>
    <property type="molecule type" value="Genomic_DNA"/>
</dbReference>
<keyword evidence="3" id="KW-1185">Reference proteome</keyword>
<dbReference type="GO" id="GO:0016301">
    <property type="term" value="F:kinase activity"/>
    <property type="evidence" value="ECO:0007669"/>
    <property type="project" value="UniProtKB-KW"/>
</dbReference>